<dbReference type="Proteomes" id="UP000233469">
    <property type="component" value="Unassembled WGS sequence"/>
</dbReference>
<organism evidence="2 3">
    <name type="scientific">Rhizophagus irregularis</name>
    <dbReference type="NCBI Taxonomy" id="588596"/>
    <lineage>
        <taxon>Eukaryota</taxon>
        <taxon>Fungi</taxon>
        <taxon>Fungi incertae sedis</taxon>
        <taxon>Mucoromycota</taxon>
        <taxon>Glomeromycotina</taxon>
        <taxon>Glomeromycetes</taxon>
        <taxon>Glomerales</taxon>
        <taxon>Glomeraceae</taxon>
        <taxon>Rhizophagus</taxon>
    </lineage>
</organism>
<feature type="transmembrane region" description="Helical" evidence="1">
    <location>
        <begin position="6"/>
        <end position="29"/>
    </location>
</feature>
<accession>A0A2N1KYH1</accession>
<evidence type="ECO:0000313" key="2">
    <source>
        <dbReference type="EMBL" id="PKK42180.1"/>
    </source>
</evidence>
<gene>
    <name evidence="2" type="ORF">RhiirC2_859301</name>
</gene>
<keyword evidence="1" id="KW-0812">Transmembrane</keyword>
<protein>
    <submittedName>
        <fullName evidence="2">Uncharacterized protein</fullName>
    </submittedName>
</protein>
<evidence type="ECO:0000313" key="3">
    <source>
        <dbReference type="Proteomes" id="UP000233469"/>
    </source>
</evidence>
<sequence length="51" mass="6139">MMVVVQLFYLFICNNILCLSLVYLCYYIIKLLNNSSHYSYFVLYSVIRDMV</sequence>
<dbReference type="AlphaFoldDB" id="A0A2N1KYH1"/>
<keyword evidence="1" id="KW-1133">Transmembrane helix</keyword>
<reference evidence="2 3" key="2">
    <citation type="submission" date="2017-10" db="EMBL/GenBank/DDBJ databases">
        <title>Extensive intraspecific genome diversity in a model arbuscular mycorrhizal fungus.</title>
        <authorList>
            <person name="Chen E.C.H."/>
            <person name="Morin E."/>
            <person name="Baudet D."/>
            <person name="Noel J."/>
            <person name="Ndikumana S."/>
            <person name="Charron P."/>
            <person name="St-Onge C."/>
            <person name="Giorgi J."/>
            <person name="Grigoriev I.V."/>
            <person name="Roux C."/>
            <person name="Martin F.M."/>
            <person name="Corradi N."/>
        </authorList>
    </citation>
    <scope>NUCLEOTIDE SEQUENCE [LARGE SCALE GENOMIC DNA]</scope>
    <source>
        <strain evidence="2 3">C2</strain>
    </source>
</reference>
<comment type="caution">
    <text evidence="2">The sequence shown here is derived from an EMBL/GenBank/DDBJ whole genome shotgun (WGS) entry which is preliminary data.</text>
</comment>
<dbReference type="EMBL" id="LLXL01009592">
    <property type="protein sequence ID" value="PKK42180.1"/>
    <property type="molecule type" value="Genomic_DNA"/>
</dbReference>
<evidence type="ECO:0000256" key="1">
    <source>
        <dbReference type="SAM" id="Phobius"/>
    </source>
</evidence>
<name>A0A2N1KYH1_9GLOM</name>
<keyword evidence="1" id="KW-0472">Membrane</keyword>
<proteinExistence type="predicted"/>
<reference evidence="2 3" key="1">
    <citation type="submission" date="2016-04" db="EMBL/GenBank/DDBJ databases">
        <title>Genome analyses suggest a sexual origin of heterokaryosis in a supposedly ancient asexual fungus.</title>
        <authorList>
            <person name="Ropars J."/>
            <person name="Sedzielewska K."/>
            <person name="Noel J."/>
            <person name="Charron P."/>
            <person name="Farinelli L."/>
            <person name="Marton T."/>
            <person name="Kruger M."/>
            <person name="Pelin A."/>
            <person name="Brachmann A."/>
            <person name="Corradi N."/>
        </authorList>
    </citation>
    <scope>NUCLEOTIDE SEQUENCE [LARGE SCALE GENOMIC DNA]</scope>
    <source>
        <strain evidence="2 3">C2</strain>
    </source>
</reference>